<dbReference type="OrthoDB" id="5221663at2759"/>
<name>A0A9P5A965_9HYPO</name>
<comment type="caution">
    <text evidence="1">The sequence shown here is derived from an EMBL/GenBank/DDBJ whole genome shotgun (WGS) entry which is preliminary data.</text>
</comment>
<evidence type="ECO:0000313" key="1">
    <source>
        <dbReference type="EMBL" id="KAF4334494.1"/>
    </source>
</evidence>
<evidence type="ECO:0000313" key="2">
    <source>
        <dbReference type="Proteomes" id="UP000730481"/>
    </source>
</evidence>
<organism evidence="1 2">
    <name type="scientific">Fusarium beomiforme</name>
    <dbReference type="NCBI Taxonomy" id="44412"/>
    <lineage>
        <taxon>Eukaryota</taxon>
        <taxon>Fungi</taxon>
        <taxon>Dikarya</taxon>
        <taxon>Ascomycota</taxon>
        <taxon>Pezizomycotina</taxon>
        <taxon>Sordariomycetes</taxon>
        <taxon>Hypocreomycetidae</taxon>
        <taxon>Hypocreales</taxon>
        <taxon>Nectriaceae</taxon>
        <taxon>Fusarium</taxon>
        <taxon>Fusarium burgessii species complex</taxon>
    </lineage>
</organism>
<gene>
    <name evidence="1" type="ORF">FBEOM_11673</name>
</gene>
<reference evidence="1" key="1">
    <citation type="journal article" date="2017" name="Mycologia">
        <title>Fusarium algeriense, sp. nov., a novel toxigenic crown rot pathogen of durum wheat from Algeria is nested in the Fusarium burgessii species complex.</title>
        <authorList>
            <person name="Laraba I."/>
            <person name="Keddad A."/>
            <person name="Boureghda H."/>
            <person name="Abdallah N."/>
            <person name="Vaughan M.M."/>
            <person name="Proctor R.H."/>
            <person name="Busman M."/>
            <person name="O'Donnell K."/>
        </authorList>
    </citation>
    <scope>NUCLEOTIDE SEQUENCE</scope>
    <source>
        <strain evidence="1">NRRL 25174</strain>
    </source>
</reference>
<proteinExistence type="predicted"/>
<accession>A0A9P5A965</accession>
<dbReference type="AlphaFoldDB" id="A0A9P5A965"/>
<dbReference type="Proteomes" id="UP000730481">
    <property type="component" value="Unassembled WGS sequence"/>
</dbReference>
<sequence length="265" mass="30208">MSSLDSVGSLLAAIANLLSQGLRILSLADKSHWGPDEHEQVHALASTLDEAKKDFQELAPLVNGQIYYETDRKRHNVEQHDEFTAQKKKDQRDEAEYSRRYREELRLCNTIGSFKRFGDRDIAFVCDYCDGHIVWDDIENMPSIRTFQEAAASPILTLSPTIDNPHWQATAFTLSGHQEKQVVFAPVAIANHMAPQPRDWQAGLLCPYCEVVSTEPQEQYDDEDTYRPDLGYEYMEVFQEHLEWQHTVTAPTSQAQAASDNCTVM</sequence>
<protein>
    <submittedName>
        <fullName evidence="1">Uncharacterized protein</fullName>
    </submittedName>
</protein>
<dbReference type="EMBL" id="PVQB02000677">
    <property type="protein sequence ID" value="KAF4334494.1"/>
    <property type="molecule type" value="Genomic_DNA"/>
</dbReference>
<reference evidence="1" key="2">
    <citation type="submission" date="2020-02" db="EMBL/GenBank/DDBJ databases">
        <title>Identification and distribution of gene clusters putatively required for synthesis of sphingolipid metabolism inhibitors in phylogenetically diverse species of the filamentous fungus Fusarium.</title>
        <authorList>
            <person name="Kim H.-S."/>
            <person name="Busman M."/>
            <person name="Brown D.W."/>
            <person name="Divon H."/>
            <person name="Uhlig S."/>
            <person name="Proctor R.H."/>
        </authorList>
    </citation>
    <scope>NUCLEOTIDE SEQUENCE</scope>
    <source>
        <strain evidence="1">NRRL 25174</strain>
    </source>
</reference>
<keyword evidence="2" id="KW-1185">Reference proteome</keyword>